<keyword evidence="1" id="KW-1133">Transmembrane helix</keyword>
<protein>
    <recommendedName>
        <fullName evidence="4">Transmembrane protein</fullName>
    </recommendedName>
</protein>
<evidence type="ECO:0008006" key="4">
    <source>
        <dbReference type="Google" id="ProtNLM"/>
    </source>
</evidence>
<feature type="transmembrane region" description="Helical" evidence="1">
    <location>
        <begin position="24"/>
        <end position="42"/>
    </location>
</feature>
<feature type="transmembrane region" description="Helical" evidence="1">
    <location>
        <begin position="49"/>
        <end position="68"/>
    </location>
</feature>
<name>X6M2Y7_RETFI</name>
<proteinExistence type="predicted"/>
<evidence type="ECO:0000313" key="3">
    <source>
        <dbReference type="Proteomes" id="UP000023152"/>
    </source>
</evidence>
<keyword evidence="3" id="KW-1185">Reference proteome</keyword>
<organism evidence="2 3">
    <name type="scientific">Reticulomyxa filosa</name>
    <dbReference type="NCBI Taxonomy" id="46433"/>
    <lineage>
        <taxon>Eukaryota</taxon>
        <taxon>Sar</taxon>
        <taxon>Rhizaria</taxon>
        <taxon>Retaria</taxon>
        <taxon>Foraminifera</taxon>
        <taxon>Monothalamids</taxon>
        <taxon>Reticulomyxidae</taxon>
        <taxon>Reticulomyxa</taxon>
    </lineage>
</organism>
<keyword evidence="1" id="KW-0472">Membrane</keyword>
<evidence type="ECO:0000313" key="2">
    <source>
        <dbReference type="EMBL" id="ETO07827.1"/>
    </source>
</evidence>
<gene>
    <name evidence="2" type="ORF">RFI_29563</name>
</gene>
<accession>X6M2Y7</accession>
<reference evidence="2 3" key="1">
    <citation type="journal article" date="2013" name="Curr. Biol.">
        <title>The Genome of the Foraminiferan Reticulomyxa filosa.</title>
        <authorList>
            <person name="Glockner G."/>
            <person name="Hulsmann N."/>
            <person name="Schleicher M."/>
            <person name="Noegel A.A."/>
            <person name="Eichinger L."/>
            <person name="Gallinger C."/>
            <person name="Pawlowski J."/>
            <person name="Sierra R."/>
            <person name="Euteneuer U."/>
            <person name="Pillet L."/>
            <person name="Moustafa A."/>
            <person name="Platzer M."/>
            <person name="Groth M."/>
            <person name="Szafranski K."/>
            <person name="Schliwa M."/>
        </authorList>
    </citation>
    <scope>NUCLEOTIDE SEQUENCE [LARGE SCALE GENOMIC DNA]</scope>
</reference>
<dbReference type="AlphaFoldDB" id="X6M2Y7"/>
<keyword evidence="1" id="KW-0812">Transmembrane</keyword>
<comment type="caution">
    <text evidence="2">The sequence shown here is derived from an EMBL/GenBank/DDBJ whole genome shotgun (WGS) entry which is preliminary data.</text>
</comment>
<sequence length="145" mass="17489">MQNSFLFHLVRHCDNILIFAKFNFFLKITFNNILKWIFLFYFDKVNISMIFLYIQSLLFFSLMLTFYFDVLNYQINFILSDKGCCHCNQIVINMKIQNKMSTNAFEEKQWKINCISKNAPFIYCFFIQKKLGDILKCTNMKKISK</sequence>
<dbReference type="EMBL" id="ASPP01025676">
    <property type="protein sequence ID" value="ETO07827.1"/>
    <property type="molecule type" value="Genomic_DNA"/>
</dbReference>
<evidence type="ECO:0000256" key="1">
    <source>
        <dbReference type="SAM" id="Phobius"/>
    </source>
</evidence>
<dbReference type="Proteomes" id="UP000023152">
    <property type="component" value="Unassembled WGS sequence"/>
</dbReference>